<keyword evidence="4 10" id="KW-1003">Cell membrane</keyword>
<evidence type="ECO:0000313" key="13">
    <source>
        <dbReference type="Proteomes" id="UP000189941"/>
    </source>
</evidence>
<feature type="transmembrane region" description="Helical" evidence="9">
    <location>
        <begin position="64"/>
        <end position="97"/>
    </location>
</feature>
<keyword evidence="6 9" id="KW-0812">Transmembrane</keyword>
<feature type="transmembrane region" description="Helical" evidence="9">
    <location>
        <begin position="200"/>
        <end position="223"/>
    </location>
</feature>
<gene>
    <name evidence="12" type="ORF">SAMN02746011_00355</name>
</gene>
<comment type="subcellular location">
    <subcellularLocation>
        <location evidence="1 9">Cell membrane</location>
        <topology evidence="1 9">Multi-pass membrane protein</topology>
    </subcellularLocation>
</comment>
<dbReference type="Pfam" id="PF00528">
    <property type="entry name" value="BPD_transp_1"/>
    <property type="match status" value="1"/>
</dbReference>
<evidence type="ECO:0000256" key="10">
    <source>
        <dbReference type="RuleBase" id="RU363054"/>
    </source>
</evidence>
<proteinExistence type="inferred from homology"/>
<dbReference type="InterPro" id="IPR000515">
    <property type="entry name" value="MetI-like"/>
</dbReference>
<evidence type="ECO:0000256" key="9">
    <source>
        <dbReference type="RuleBase" id="RU363032"/>
    </source>
</evidence>
<dbReference type="RefSeq" id="WP_078755206.1">
    <property type="nucleotide sequence ID" value="NZ_FUWO01000002.1"/>
</dbReference>
<keyword evidence="13" id="KW-1185">Reference proteome</keyword>
<dbReference type="EMBL" id="FUWO01000002">
    <property type="protein sequence ID" value="SJZ33108.1"/>
    <property type="molecule type" value="Genomic_DNA"/>
</dbReference>
<dbReference type="CDD" id="cd06261">
    <property type="entry name" value="TM_PBP2"/>
    <property type="match status" value="1"/>
</dbReference>
<dbReference type="GO" id="GO:0005315">
    <property type="term" value="F:phosphate transmembrane transporter activity"/>
    <property type="evidence" value="ECO:0007669"/>
    <property type="project" value="InterPro"/>
</dbReference>
<feature type="transmembrane region" description="Helical" evidence="9">
    <location>
        <begin position="12"/>
        <end position="33"/>
    </location>
</feature>
<dbReference type="PROSITE" id="PS50928">
    <property type="entry name" value="ABC_TM1"/>
    <property type="match status" value="1"/>
</dbReference>
<evidence type="ECO:0000256" key="3">
    <source>
        <dbReference type="ARBA" id="ARBA00022448"/>
    </source>
</evidence>
<evidence type="ECO:0000256" key="1">
    <source>
        <dbReference type="ARBA" id="ARBA00004651"/>
    </source>
</evidence>
<dbReference type="NCBIfam" id="TIGR02138">
    <property type="entry name" value="phosphate_pstC"/>
    <property type="match status" value="1"/>
</dbReference>
<dbReference type="InterPro" id="IPR011864">
    <property type="entry name" value="Phosphate_PstC"/>
</dbReference>
<evidence type="ECO:0000256" key="8">
    <source>
        <dbReference type="ARBA" id="ARBA00023136"/>
    </source>
</evidence>
<feature type="transmembrane region" description="Helical" evidence="9">
    <location>
        <begin position="142"/>
        <end position="162"/>
    </location>
</feature>
<comment type="similarity">
    <text evidence="2 10">Belongs to the binding-protein-dependent transport system permease family. CysTW subfamily.</text>
</comment>
<keyword evidence="3 9" id="KW-0813">Transport</keyword>
<name>A0A1T4JSG0_9LACT</name>
<dbReference type="AlphaFoldDB" id="A0A1T4JSG0"/>
<evidence type="ECO:0000256" key="4">
    <source>
        <dbReference type="ARBA" id="ARBA00022475"/>
    </source>
</evidence>
<feature type="transmembrane region" description="Helical" evidence="9">
    <location>
        <begin position="258"/>
        <end position="280"/>
    </location>
</feature>
<dbReference type="SUPFAM" id="SSF161098">
    <property type="entry name" value="MetI-like"/>
    <property type="match status" value="1"/>
</dbReference>
<dbReference type="GO" id="GO:0006817">
    <property type="term" value="P:phosphate ion transport"/>
    <property type="evidence" value="ECO:0007669"/>
    <property type="project" value="UniProtKB-KW"/>
</dbReference>
<feature type="transmembrane region" description="Helical" evidence="9">
    <location>
        <begin position="109"/>
        <end position="130"/>
    </location>
</feature>
<dbReference type="PANTHER" id="PTHR30425:SF1">
    <property type="entry name" value="PHOSPHATE TRANSPORT SYSTEM PERMEASE PROTEIN PSTC"/>
    <property type="match status" value="1"/>
</dbReference>
<reference evidence="13" key="1">
    <citation type="submission" date="2017-02" db="EMBL/GenBank/DDBJ databases">
        <authorList>
            <person name="Varghese N."/>
            <person name="Submissions S."/>
        </authorList>
    </citation>
    <scope>NUCLEOTIDE SEQUENCE [LARGE SCALE GENOMIC DNA]</scope>
    <source>
        <strain evidence="13">DSM 15739</strain>
    </source>
</reference>
<dbReference type="GO" id="GO:0005886">
    <property type="term" value="C:plasma membrane"/>
    <property type="evidence" value="ECO:0007669"/>
    <property type="project" value="UniProtKB-SubCell"/>
</dbReference>
<protein>
    <recommendedName>
        <fullName evidence="10">Phosphate transport system permease protein</fullName>
    </recommendedName>
</protein>
<keyword evidence="5 10" id="KW-0592">Phosphate transport</keyword>
<evidence type="ECO:0000256" key="6">
    <source>
        <dbReference type="ARBA" id="ARBA00022692"/>
    </source>
</evidence>
<organism evidence="12 13">
    <name type="scientific">Globicatella sulfidifaciens DSM 15739</name>
    <dbReference type="NCBI Taxonomy" id="1121925"/>
    <lineage>
        <taxon>Bacteria</taxon>
        <taxon>Bacillati</taxon>
        <taxon>Bacillota</taxon>
        <taxon>Bacilli</taxon>
        <taxon>Lactobacillales</taxon>
        <taxon>Aerococcaceae</taxon>
        <taxon>Globicatella</taxon>
    </lineage>
</organism>
<dbReference type="InterPro" id="IPR035906">
    <property type="entry name" value="MetI-like_sf"/>
</dbReference>
<keyword evidence="8 9" id="KW-0472">Membrane</keyword>
<dbReference type="Proteomes" id="UP000189941">
    <property type="component" value="Unassembled WGS sequence"/>
</dbReference>
<comment type="function">
    <text evidence="10">Part of the binding-protein-dependent transport system for phosphate; probably responsible for the translocation of the substrate across the membrane.</text>
</comment>
<sequence length="287" mass="31015">MMRDFKETFMKYVFLFCATLSIVSIILIFYFIFQGAIPFLLKTGVWNFLSGSVWRPTASTPKFGIFPMIVGSFAVTIGAVIIGVPIGVLTAVFMAYFCPEKLYRYAKPAINLMAAIPSIIYGFFALQLLVPLSRQLFGGTGMNIITASILLGIMILPTIIGLSESAIRAVPKDFYSASMGLGATHERSVMSVVVPAARSGILSSVILGIGRAIGETMAVILVAGNQPALPRRLTSGVRTLTTNIVLEMGYASGDHRDALIATAAVLFVFIIIINIIFMLIKKNKEVA</sequence>
<accession>A0A1T4JSG0</accession>
<dbReference type="InterPro" id="IPR051124">
    <property type="entry name" value="Phosphate_Transport_Permease"/>
</dbReference>
<dbReference type="PANTHER" id="PTHR30425">
    <property type="entry name" value="PHOSPHATE TRANSPORT SYSTEM PERMEASE PROTEIN PST"/>
    <property type="match status" value="1"/>
</dbReference>
<evidence type="ECO:0000256" key="5">
    <source>
        <dbReference type="ARBA" id="ARBA00022592"/>
    </source>
</evidence>
<feature type="domain" description="ABC transmembrane type-1" evidence="11">
    <location>
        <begin position="69"/>
        <end position="277"/>
    </location>
</feature>
<evidence type="ECO:0000256" key="2">
    <source>
        <dbReference type="ARBA" id="ARBA00007069"/>
    </source>
</evidence>
<dbReference type="STRING" id="1121925.SAMN02746011_00355"/>
<dbReference type="OrthoDB" id="9785113at2"/>
<evidence type="ECO:0000256" key="7">
    <source>
        <dbReference type="ARBA" id="ARBA00022989"/>
    </source>
</evidence>
<dbReference type="Gene3D" id="1.10.3720.10">
    <property type="entry name" value="MetI-like"/>
    <property type="match status" value="1"/>
</dbReference>
<evidence type="ECO:0000313" key="12">
    <source>
        <dbReference type="EMBL" id="SJZ33108.1"/>
    </source>
</evidence>
<keyword evidence="7 9" id="KW-1133">Transmembrane helix</keyword>
<evidence type="ECO:0000259" key="11">
    <source>
        <dbReference type="PROSITE" id="PS50928"/>
    </source>
</evidence>